<evidence type="ECO:0000313" key="4">
    <source>
        <dbReference type="EMBL" id="MFC4857693.1"/>
    </source>
</evidence>
<protein>
    <submittedName>
        <fullName evidence="4">NADP-dependent oxidoreductase</fullName>
        <ecNumber evidence="4">1.-.-.-</ecNumber>
    </submittedName>
</protein>
<dbReference type="CDD" id="cd05288">
    <property type="entry name" value="PGDH"/>
    <property type="match status" value="1"/>
</dbReference>
<keyword evidence="1 4" id="KW-0560">Oxidoreductase</keyword>
<dbReference type="InterPro" id="IPR013149">
    <property type="entry name" value="ADH-like_C"/>
</dbReference>
<organism evidence="4 5">
    <name type="scientific">Actinophytocola glycyrrhizae</name>
    <dbReference type="NCBI Taxonomy" id="2044873"/>
    <lineage>
        <taxon>Bacteria</taxon>
        <taxon>Bacillati</taxon>
        <taxon>Actinomycetota</taxon>
        <taxon>Actinomycetes</taxon>
        <taxon>Pseudonocardiales</taxon>
        <taxon>Pseudonocardiaceae</taxon>
    </lineage>
</organism>
<dbReference type="InterPro" id="IPR011032">
    <property type="entry name" value="GroES-like_sf"/>
</dbReference>
<evidence type="ECO:0000256" key="1">
    <source>
        <dbReference type="ARBA" id="ARBA00023002"/>
    </source>
</evidence>
<dbReference type="InterPro" id="IPR045010">
    <property type="entry name" value="MDR_fam"/>
</dbReference>
<feature type="compositionally biased region" description="Basic and acidic residues" evidence="2">
    <location>
        <begin position="22"/>
        <end position="34"/>
    </location>
</feature>
<dbReference type="InterPro" id="IPR036291">
    <property type="entry name" value="NAD(P)-bd_dom_sf"/>
</dbReference>
<gene>
    <name evidence="4" type="ORF">ACFPCV_29700</name>
</gene>
<dbReference type="Pfam" id="PF00107">
    <property type="entry name" value="ADH_zinc_N"/>
    <property type="match status" value="1"/>
</dbReference>
<dbReference type="Pfam" id="PF16884">
    <property type="entry name" value="ADH_N_2"/>
    <property type="match status" value="1"/>
</dbReference>
<dbReference type="Gene3D" id="3.40.50.720">
    <property type="entry name" value="NAD(P)-binding Rossmann-like Domain"/>
    <property type="match status" value="1"/>
</dbReference>
<dbReference type="PANTHER" id="PTHR43205:SF7">
    <property type="entry name" value="PROSTAGLANDIN REDUCTASE 1"/>
    <property type="match status" value="1"/>
</dbReference>
<feature type="domain" description="Enoyl reductase (ER)" evidence="3">
    <location>
        <begin position="20"/>
        <end position="332"/>
    </location>
</feature>
<dbReference type="Proteomes" id="UP001595859">
    <property type="component" value="Unassembled WGS sequence"/>
</dbReference>
<name>A0ABV9S7J2_9PSEU</name>
<dbReference type="SMART" id="SM00829">
    <property type="entry name" value="PKS_ER"/>
    <property type="match status" value="1"/>
</dbReference>
<dbReference type="SUPFAM" id="SSF50129">
    <property type="entry name" value="GroES-like"/>
    <property type="match status" value="1"/>
</dbReference>
<dbReference type="InterPro" id="IPR041694">
    <property type="entry name" value="ADH_N_2"/>
</dbReference>
<dbReference type="SUPFAM" id="SSF51735">
    <property type="entry name" value="NAD(P)-binding Rossmann-fold domains"/>
    <property type="match status" value="1"/>
</dbReference>
<evidence type="ECO:0000256" key="2">
    <source>
        <dbReference type="SAM" id="MobiDB-lite"/>
    </source>
</evidence>
<evidence type="ECO:0000313" key="5">
    <source>
        <dbReference type="Proteomes" id="UP001595859"/>
    </source>
</evidence>
<sequence>MAIQNRQIRLGARPVGLPTGDDWQHTTEDVPEPGDGRFVVRTEYVSLDPAMRGWMNDARSYIRPVGIGEVMRAGALGRVTASNHPDFAVGDHVTGTFGVQEYAVSDGRGVIRADPARAPLPTYLGVLGLTGLTAYFGLLDVGKPREGETVVVSGAAGAVGSVVGQIAKHLGCRVVGIAGGPEKCRLLTEEFGFDAAIDYRSGDVRGGLREHAPDGVDVYFDNVGGEILDHVLARLRLGARVVLCGAISQYNATDRPAGPANYLSLLVNRASMTGMLVFDYEKRYAEGMSVLADWLAAGVVTAREHVVDGTVDDFPEVFLKLFAGENTGKLLLRLADR</sequence>
<dbReference type="RefSeq" id="WP_378059681.1">
    <property type="nucleotide sequence ID" value="NZ_JBHSIS010000020.1"/>
</dbReference>
<comment type="caution">
    <text evidence="4">The sequence shown here is derived from an EMBL/GenBank/DDBJ whole genome shotgun (WGS) entry which is preliminary data.</text>
</comment>
<dbReference type="EC" id="1.-.-.-" evidence="4"/>
<accession>A0ABV9S7J2</accession>
<evidence type="ECO:0000259" key="3">
    <source>
        <dbReference type="SMART" id="SM00829"/>
    </source>
</evidence>
<feature type="region of interest" description="Disordered" evidence="2">
    <location>
        <begin position="13"/>
        <end position="34"/>
    </location>
</feature>
<dbReference type="GO" id="GO:0016491">
    <property type="term" value="F:oxidoreductase activity"/>
    <property type="evidence" value="ECO:0007669"/>
    <property type="project" value="UniProtKB-KW"/>
</dbReference>
<dbReference type="Gene3D" id="3.90.180.10">
    <property type="entry name" value="Medium-chain alcohol dehydrogenases, catalytic domain"/>
    <property type="match status" value="1"/>
</dbReference>
<dbReference type="PANTHER" id="PTHR43205">
    <property type="entry name" value="PROSTAGLANDIN REDUCTASE"/>
    <property type="match status" value="1"/>
</dbReference>
<keyword evidence="5" id="KW-1185">Reference proteome</keyword>
<reference evidence="5" key="1">
    <citation type="journal article" date="2019" name="Int. J. Syst. Evol. Microbiol.">
        <title>The Global Catalogue of Microorganisms (GCM) 10K type strain sequencing project: providing services to taxonomists for standard genome sequencing and annotation.</title>
        <authorList>
            <consortium name="The Broad Institute Genomics Platform"/>
            <consortium name="The Broad Institute Genome Sequencing Center for Infectious Disease"/>
            <person name="Wu L."/>
            <person name="Ma J."/>
        </authorList>
    </citation>
    <scope>NUCLEOTIDE SEQUENCE [LARGE SCALE GENOMIC DNA]</scope>
    <source>
        <strain evidence="5">ZS-22-S1</strain>
    </source>
</reference>
<dbReference type="InterPro" id="IPR020843">
    <property type="entry name" value="ER"/>
</dbReference>
<dbReference type="EMBL" id="JBHSIS010000020">
    <property type="protein sequence ID" value="MFC4857693.1"/>
    <property type="molecule type" value="Genomic_DNA"/>
</dbReference>
<proteinExistence type="predicted"/>